<feature type="domain" description="ATPase AAA-type core" evidence="8">
    <location>
        <begin position="338"/>
        <end position="440"/>
    </location>
</feature>
<evidence type="ECO:0000256" key="1">
    <source>
        <dbReference type="ARBA" id="ARBA00002329"/>
    </source>
</evidence>
<dbReference type="Pfam" id="PF00004">
    <property type="entry name" value="AAA"/>
    <property type="match status" value="1"/>
</dbReference>
<dbReference type="Proteomes" id="UP000231279">
    <property type="component" value="Unassembled WGS sequence"/>
</dbReference>
<feature type="compositionally biased region" description="Basic and acidic residues" evidence="7">
    <location>
        <begin position="766"/>
        <end position="794"/>
    </location>
</feature>
<dbReference type="PANTHER" id="PTHR33078">
    <property type="entry name" value="PROTEIN YCF2-RELATED"/>
    <property type="match status" value="1"/>
</dbReference>
<evidence type="ECO:0008006" key="12">
    <source>
        <dbReference type="Google" id="ProtNLM"/>
    </source>
</evidence>
<evidence type="ECO:0000256" key="2">
    <source>
        <dbReference type="ARBA" id="ARBA00004474"/>
    </source>
</evidence>
<accession>A0A2G9IB34</accession>
<keyword evidence="5" id="KW-0547">Nucleotide-binding</keyword>
<dbReference type="InterPro" id="IPR027417">
    <property type="entry name" value="P-loop_NTPase"/>
</dbReference>
<dbReference type="InterPro" id="IPR003959">
    <property type="entry name" value="ATPase_AAA_core"/>
</dbReference>
<feature type="compositionally biased region" description="Acidic residues" evidence="7">
    <location>
        <begin position="795"/>
        <end position="817"/>
    </location>
</feature>
<dbReference type="Gene3D" id="3.40.50.300">
    <property type="entry name" value="P-loop containing nucleotide triphosphate hydrolases"/>
    <property type="match status" value="1"/>
</dbReference>
<evidence type="ECO:0000313" key="11">
    <source>
        <dbReference type="Proteomes" id="UP000231279"/>
    </source>
</evidence>
<dbReference type="AlphaFoldDB" id="A0A2G9IB34"/>
<dbReference type="SUPFAM" id="SSF52540">
    <property type="entry name" value="P-loop containing nucleoside triphosphate hydrolases"/>
    <property type="match status" value="1"/>
</dbReference>
<dbReference type="GO" id="GO:0009536">
    <property type="term" value="C:plastid"/>
    <property type="evidence" value="ECO:0007669"/>
    <property type="project" value="UniProtKB-SubCell"/>
</dbReference>
<evidence type="ECO:0000256" key="6">
    <source>
        <dbReference type="ARBA" id="ARBA00022840"/>
    </source>
</evidence>
<evidence type="ECO:0000256" key="5">
    <source>
        <dbReference type="ARBA" id="ARBA00022741"/>
    </source>
</evidence>
<comment type="function">
    <text evidence="1">Probable ATPase of unknown function. Its presence in a non-photosynthetic plant (Epifagus virginiana) and experiments in tobacco indicate that it has an essential function which is probably not related to photosynthesis.</text>
</comment>
<keyword evidence="6" id="KW-0067">ATP-binding</keyword>
<feature type="compositionally biased region" description="Basic and acidic residues" evidence="7">
    <location>
        <begin position="818"/>
        <end position="829"/>
    </location>
</feature>
<dbReference type="Pfam" id="PF05695">
    <property type="entry name" value="Ycf2"/>
    <property type="match status" value="1"/>
</dbReference>
<dbReference type="InterPro" id="IPR056777">
    <property type="entry name" value="Ycf2_N"/>
</dbReference>
<evidence type="ECO:0000256" key="4">
    <source>
        <dbReference type="ARBA" id="ARBA00022640"/>
    </source>
</evidence>
<comment type="subcellular location">
    <subcellularLocation>
        <location evidence="2">Plastid</location>
    </subcellularLocation>
</comment>
<comment type="caution">
    <text evidence="10">The sequence shown here is derived from an EMBL/GenBank/DDBJ whole genome shotgun (WGS) entry which is preliminary data.</text>
</comment>
<name>A0A2G9IB34_9LAMI</name>
<sequence length="913" mass="107168">MNRDPDAYRYKWSNGSKNFQEHLEDFVSEQKSHFQIVFDLLRINQYDWSEVIDEKDLSKLLRFLLSKSLLSKFLFFLSNSLRFFCTEFEKVPFVMMESSIIEVQILLDRYPISSSNFFWFWLQNLFLVALEELVDSLEEIWTSGDKGPPYGVKLIRPKLNINLIDIIDFIPNPINRITFSRNTRHLSHTSKEIHSWIRKEKNVNGDWIDDDGKIESWIEDNEWIYEEEREFLAQLSAFTTEKKIDQILLNLMHSDYGSRNEPGFPMIEGYLRYLIDIHNKDLLNYEFNTSSLSQRLVFLVHYQTITSSQTSCRTNTLDFPSHERPFSLRFPLSPSRGVLVLGSIGTGRSYLVKYLATNSNVPFITVFVNEFRENDDIDVSDDIDASHDRDRDCVDVDMEVGQDEDVIPDEEPKPDLIPLQFKAAKIMSACIIWIPDIHDLDMHEAMTYPSVYSPRKMDPALIAPNKLSMCIHLRRLPIPQQRKHLLTLSYTRGFHLEKKIFDTNGLKQTWDFRAWSMPIPDHEIIFYQIGRAVVQTVLLNNSFIDPISIYLKQELGCETDSYLYKWYFERGMSIKKLTILLYLLSCSARSVAQGLWSLAGPNKRLAFNELVENDSDLVHGLLEIEGALVGSSPTEKDCSPFDNDRVTLFLRSEPRKPLRMMQKGSYSIFTFDQRLFNAVRVEEKTGRELDEYDLIHCIILAPRIWRPWTFLLDWIDRSYWANMYGEDDISEYEEPNFRLQGEDDRLPNKKDKLKLKLKKEDKLREEQEKDEVAFPKKKDKLPEDENKKEDKLPEEQDEEEEEEKGEEEEEEEGEDYSQDPKEAYDDHDPAFLPSESMEDQIGNLLANISENEAAFFQTSRIIWDPPDPFFLDEFPASVFSHGQLFVYEKILKGFSTMTVKIKKKKKKRKIGYH</sequence>
<organism evidence="10 11">
    <name type="scientific">Handroanthus impetiginosus</name>
    <dbReference type="NCBI Taxonomy" id="429701"/>
    <lineage>
        <taxon>Eukaryota</taxon>
        <taxon>Viridiplantae</taxon>
        <taxon>Streptophyta</taxon>
        <taxon>Embryophyta</taxon>
        <taxon>Tracheophyta</taxon>
        <taxon>Spermatophyta</taxon>
        <taxon>Magnoliopsida</taxon>
        <taxon>eudicotyledons</taxon>
        <taxon>Gunneridae</taxon>
        <taxon>Pentapetalae</taxon>
        <taxon>asterids</taxon>
        <taxon>lamiids</taxon>
        <taxon>Lamiales</taxon>
        <taxon>Bignoniaceae</taxon>
        <taxon>Crescentiina</taxon>
        <taxon>Tabebuia alliance</taxon>
        <taxon>Handroanthus</taxon>
    </lineage>
</organism>
<evidence type="ECO:0000313" key="10">
    <source>
        <dbReference type="EMBL" id="PIN26966.1"/>
    </source>
</evidence>
<gene>
    <name evidence="10" type="ORF">CDL12_00267</name>
</gene>
<dbReference type="GO" id="GO:0005524">
    <property type="term" value="F:ATP binding"/>
    <property type="evidence" value="ECO:0007669"/>
    <property type="project" value="UniProtKB-KW"/>
</dbReference>
<proteinExistence type="inferred from homology"/>
<evidence type="ECO:0000256" key="7">
    <source>
        <dbReference type="SAM" id="MobiDB-lite"/>
    </source>
</evidence>
<protein>
    <recommendedName>
        <fullName evidence="12">ATPase AAA-type core domain-containing protein</fullName>
    </recommendedName>
</protein>
<dbReference type="PANTHER" id="PTHR33078:SF100">
    <property type="entry name" value="PROTEIN YCF2"/>
    <property type="match status" value="1"/>
</dbReference>
<dbReference type="GO" id="GO:0016887">
    <property type="term" value="F:ATP hydrolysis activity"/>
    <property type="evidence" value="ECO:0007669"/>
    <property type="project" value="InterPro"/>
</dbReference>
<evidence type="ECO:0000259" key="8">
    <source>
        <dbReference type="Pfam" id="PF00004"/>
    </source>
</evidence>
<feature type="domain" description="Ycf2 N-terminal" evidence="9">
    <location>
        <begin position="1"/>
        <end position="92"/>
    </location>
</feature>
<feature type="region of interest" description="Disordered" evidence="7">
    <location>
        <begin position="766"/>
        <end position="834"/>
    </location>
</feature>
<dbReference type="OrthoDB" id="903719at2759"/>
<evidence type="ECO:0000259" key="9">
    <source>
        <dbReference type="Pfam" id="PF05695"/>
    </source>
</evidence>
<dbReference type="STRING" id="429701.A0A2G9IB34"/>
<dbReference type="EMBL" id="NKXS01000024">
    <property type="protein sequence ID" value="PIN26966.1"/>
    <property type="molecule type" value="Genomic_DNA"/>
</dbReference>
<evidence type="ECO:0000256" key="3">
    <source>
        <dbReference type="ARBA" id="ARBA00009361"/>
    </source>
</evidence>
<comment type="similarity">
    <text evidence="3">Belongs to the Ycf2 family.</text>
</comment>
<keyword evidence="11" id="KW-1185">Reference proteome</keyword>
<reference evidence="11" key="1">
    <citation type="journal article" date="2018" name="Gigascience">
        <title>Genome assembly of the Pink Ipe (Handroanthus impetiginosus, Bignoniaceae), a highly valued, ecologically keystone Neotropical timber forest tree.</title>
        <authorList>
            <person name="Silva-Junior O.B."/>
            <person name="Grattapaglia D."/>
            <person name="Novaes E."/>
            <person name="Collevatti R.G."/>
        </authorList>
    </citation>
    <scope>NUCLEOTIDE SEQUENCE [LARGE SCALE GENOMIC DNA]</scope>
    <source>
        <strain evidence="11">cv. UFG-1</strain>
    </source>
</reference>
<keyword evidence="4" id="KW-0934">Plastid</keyword>